<sequence>MKPKPDDRSDNVERIQENINHTIENMRKAEEMIEETSDETMRRNLIAKNENREEALKGMRKEIREEAIARKNGYKA</sequence>
<evidence type="ECO:0000256" key="2">
    <source>
        <dbReference type="SAM" id="Coils"/>
    </source>
</evidence>
<dbReference type="Pfam" id="PF19824">
    <property type="entry name" value="Tlp"/>
    <property type="match status" value="1"/>
</dbReference>
<comment type="caution">
    <text evidence="3">The sequence shown here is derived from an EMBL/GenBank/DDBJ whole genome shotgun (WGS) entry which is preliminary data.</text>
</comment>
<dbReference type="OrthoDB" id="1799076at2"/>
<evidence type="ECO:0000313" key="3">
    <source>
        <dbReference type="EMBL" id="TGJ77435.1"/>
    </source>
</evidence>
<evidence type="ECO:0000313" key="4">
    <source>
        <dbReference type="Proteomes" id="UP000297714"/>
    </source>
</evidence>
<dbReference type="HAMAP" id="MF_01506">
    <property type="entry name" value="Tlp"/>
    <property type="match status" value="1"/>
</dbReference>
<name>A0A4Z0YDD6_9FIRM</name>
<dbReference type="AlphaFoldDB" id="A0A4Z0YDD6"/>
<dbReference type="EMBL" id="SRMQ01000002">
    <property type="protein sequence ID" value="TGJ77435.1"/>
    <property type="molecule type" value="Genomic_DNA"/>
</dbReference>
<keyword evidence="4" id="KW-1185">Reference proteome</keyword>
<dbReference type="Proteomes" id="UP000297714">
    <property type="component" value="Unassembled WGS sequence"/>
</dbReference>
<proteinExistence type="inferred from homology"/>
<dbReference type="RefSeq" id="WP_135657970.1">
    <property type="nucleotide sequence ID" value="NZ_JAJUFJ010000002.1"/>
</dbReference>
<dbReference type="InterPro" id="IPR017524">
    <property type="entry name" value="SASP_thioredoxin-like"/>
</dbReference>
<accession>A0A4Z0YDD6</accession>
<comment type="similarity">
    <text evidence="1">Belongs to the Tlp family.</text>
</comment>
<organism evidence="3 4">
    <name type="scientific">Caproiciproducens galactitolivorans</name>
    <dbReference type="NCBI Taxonomy" id="642589"/>
    <lineage>
        <taxon>Bacteria</taxon>
        <taxon>Bacillati</taxon>
        <taxon>Bacillota</taxon>
        <taxon>Clostridia</taxon>
        <taxon>Eubacteriales</taxon>
        <taxon>Acutalibacteraceae</taxon>
        <taxon>Caproiciproducens</taxon>
    </lineage>
</organism>
<protein>
    <recommendedName>
        <fullName evidence="1">Protein Tlp homolog</fullName>
    </recommendedName>
</protein>
<feature type="coiled-coil region" evidence="2">
    <location>
        <begin position="12"/>
        <end position="66"/>
    </location>
</feature>
<evidence type="ECO:0000256" key="1">
    <source>
        <dbReference type="HAMAP-Rule" id="MF_01506"/>
    </source>
</evidence>
<keyword evidence="2" id="KW-0175">Coiled coil</keyword>
<dbReference type="NCBIfam" id="TIGR03090">
    <property type="entry name" value="SASP_tlp"/>
    <property type="match status" value="1"/>
</dbReference>
<reference evidence="3 4" key="1">
    <citation type="submission" date="2019-04" db="EMBL/GenBank/DDBJ databases">
        <authorList>
            <person name="Poehlein A."/>
            <person name="Bengelsdorf F.R."/>
            <person name="Duerre P."/>
            <person name="Daniel R."/>
        </authorList>
    </citation>
    <scope>NUCLEOTIDE SEQUENCE [LARGE SCALE GENOMIC DNA]</scope>
    <source>
        <strain evidence="3 4">BS-1</strain>
    </source>
</reference>
<gene>
    <name evidence="1 3" type="primary">tlp</name>
    <name evidence="3" type="ORF">CAGA_08050</name>
</gene>